<dbReference type="EMBL" id="BPLR01003799">
    <property type="protein sequence ID" value="GIX88777.1"/>
    <property type="molecule type" value="Genomic_DNA"/>
</dbReference>
<comment type="subcellular location">
    <subcellularLocation>
        <location evidence="1">Cytoplasm</location>
    </subcellularLocation>
</comment>
<feature type="region of interest" description="Disordered" evidence="6">
    <location>
        <begin position="473"/>
        <end position="516"/>
    </location>
</feature>
<evidence type="ECO:0000256" key="6">
    <source>
        <dbReference type="SAM" id="MobiDB-lite"/>
    </source>
</evidence>
<evidence type="ECO:0000313" key="8">
    <source>
        <dbReference type="Proteomes" id="UP001054945"/>
    </source>
</evidence>
<feature type="coiled-coil region" evidence="5">
    <location>
        <begin position="310"/>
        <end position="472"/>
    </location>
</feature>
<proteinExistence type="predicted"/>
<dbReference type="AlphaFoldDB" id="A0AAV4NV77"/>
<evidence type="ECO:0000256" key="2">
    <source>
        <dbReference type="ARBA" id="ARBA00022490"/>
    </source>
</evidence>
<feature type="coiled-coil region" evidence="5">
    <location>
        <begin position="8"/>
        <end position="284"/>
    </location>
</feature>
<dbReference type="GO" id="GO:0005737">
    <property type="term" value="C:cytoplasm"/>
    <property type="evidence" value="ECO:0007669"/>
    <property type="project" value="UniProtKB-SubCell"/>
</dbReference>
<reference evidence="7 8" key="1">
    <citation type="submission" date="2021-06" db="EMBL/GenBank/DDBJ databases">
        <title>Caerostris extrusa draft genome.</title>
        <authorList>
            <person name="Kono N."/>
            <person name="Arakawa K."/>
        </authorList>
    </citation>
    <scope>NUCLEOTIDE SEQUENCE [LARGE SCALE GENOMIC DNA]</scope>
</reference>
<protein>
    <submittedName>
        <fullName evidence="7">GRIP and coiled-coil domain-containing protein 2</fullName>
    </submittedName>
</protein>
<evidence type="ECO:0000256" key="4">
    <source>
        <dbReference type="ARBA" id="ARBA00023054"/>
    </source>
</evidence>
<keyword evidence="2" id="KW-0963">Cytoplasm</keyword>
<dbReference type="InterPro" id="IPR051841">
    <property type="entry name" value="MT-Golgi_org_protein"/>
</dbReference>
<dbReference type="Proteomes" id="UP001054945">
    <property type="component" value="Unassembled WGS sequence"/>
</dbReference>
<sequence length="516" mass="60131">MTKCKQIALKLKKELMESKKQTDEAKLEKDKYITKLNEAREELEKVSSEQLQYAQNYQSLQNEYDKTQDELEIQKENAKKLEIDLSATLMELNSLKEKVADMNSQLLKTNQNLEASVLAQQDKEKLLVDLESKLIVLECKKQEKSHKIEELHAELNVENKKNLLDLEMADYERSISELNNKIQKKDDEINEIKMKLNCEIEKNLGLLEEIKSTEKLNKTEQKRADDLKEILDKTKSELSATKERESELLTKVTHLQMQLEILQLSETSAEIQHLKEMIKTSSENHQRIVHSLDSKVSTQKQEILCAHKEVENIKQEFENYKIRVHSVLKQQKSTIPTFASVDEDVKEKLEAMVEKLKMQVKQVEKLAAVSMEYEALQEEHDNLLQRYNKAIEEREKKDSEWHLKLEQINAEKNKLRTAQEELSSQHLFQNEMLVSTYKKQIKIMSDEHKRTVNELQKQLESADLEISRLQRDQQKAHGLPVTPIAQDNPTFDILSQERQEGEGSESIDGSDTPIKL</sequence>
<name>A0AAV4NV77_CAEEX</name>
<keyword evidence="4 5" id="KW-0175">Coiled coil</keyword>
<dbReference type="PANTHER" id="PTHR18902">
    <property type="entry name" value="NUCLEAR MITOTIC APPARATUS PROTEIN 1-RELATED"/>
    <property type="match status" value="1"/>
</dbReference>
<gene>
    <name evidence="7" type="primary">X975_11076</name>
    <name evidence="7" type="ORF">CEXT_480131</name>
</gene>
<evidence type="ECO:0000256" key="3">
    <source>
        <dbReference type="ARBA" id="ARBA00022553"/>
    </source>
</evidence>
<evidence type="ECO:0000256" key="5">
    <source>
        <dbReference type="SAM" id="Coils"/>
    </source>
</evidence>
<dbReference type="PANTHER" id="PTHR18902:SF25">
    <property type="entry name" value="GRIP AND COILED-COIL DOMAIN-CONTAINING PROTEIN 2"/>
    <property type="match status" value="1"/>
</dbReference>
<evidence type="ECO:0000256" key="1">
    <source>
        <dbReference type="ARBA" id="ARBA00004496"/>
    </source>
</evidence>
<organism evidence="7 8">
    <name type="scientific">Caerostris extrusa</name>
    <name type="common">Bark spider</name>
    <name type="synonym">Caerostris bankana</name>
    <dbReference type="NCBI Taxonomy" id="172846"/>
    <lineage>
        <taxon>Eukaryota</taxon>
        <taxon>Metazoa</taxon>
        <taxon>Ecdysozoa</taxon>
        <taxon>Arthropoda</taxon>
        <taxon>Chelicerata</taxon>
        <taxon>Arachnida</taxon>
        <taxon>Araneae</taxon>
        <taxon>Araneomorphae</taxon>
        <taxon>Entelegynae</taxon>
        <taxon>Araneoidea</taxon>
        <taxon>Araneidae</taxon>
        <taxon>Caerostris</taxon>
    </lineage>
</organism>
<comment type="caution">
    <text evidence="7">The sequence shown here is derived from an EMBL/GenBank/DDBJ whole genome shotgun (WGS) entry which is preliminary data.</text>
</comment>
<keyword evidence="8" id="KW-1185">Reference proteome</keyword>
<accession>A0AAV4NV77</accession>
<keyword evidence="3" id="KW-0597">Phosphoprotein</keyword>
<evidence type="ECO:0000313" key="7">
    <source>
        <dbReference type="EMBL" id="GIX88777.1"/>
    </source>
</evidence>